<dbReference type="AlphaFoldDB" id="A0A6P6RZA5"/>
<evidence type="ECO:0000256" key="2">
    <source>
        <dbReference type="SAM" id="MobiDB-lite"/>
    </source>
</evidence>
<dbReference type="Proteomes" id="UP000515125">
    <property type="component" value="Unplaced"/>
</dbReference>
<dbReference type="PANTHER" id="PTHR12072:SF5">
    <property type="entry name" value="CWF19-LIKE PROTEIN 2"/>
    <property type="match status" value="1"/>
</dbReference>
<evidence type="ECO:0000313" key="5">
    <source>
        <dbReference type="RefSeq" id="XP_026193266.1"/>
    </source>
</evidence>
<dbReference type="GeneID" id="34621177"/>
<feature type="domain" description="Cwf19-like protein C-terminal" evidence="3">
    <location>
        <begin position="68"/>
        <end position="113"/>
    </location>
</feature>
<name>A0A6P6RZA5_9EIME</name>
<dbReference type="GO" id="GO:0000398">
    <property type="term" value="P:mRNA splicing, via spliceosome"/>
    <property type="evidence" value="ECO:0007669"/>
    <property type="project" value="TreeGrafter"/>
</dbReference>
<accession>A0A6P6RZA5</accession>
<gene>
    <name evidence="5" type="primary">LOC34621177</name>
</gene>
<sequence>MKSLVAFFASRGEAPLFLETVPKQAEAERQMAGLGEHTEIEVLPLPAERLKEARVYFRKAFDESEGFWQSHKTVIEAKGRQGVRAAIPKGFPYIYVDFSLEDGLAHVIEDGEEAYKSNIERLKRDYAPYDWTQAQPVHFSGGRRGLAGRVLWPSPLQAPLQDSPSDSEDSSLRGPCLPLRGRGRGPYATQTACSRAPLVGLLAVPKLLRQCSAGFFGRSRCVVSVTCIRPPPTERALVH</sequence>
<dbReference type="InterPro" id="IPR006767">
    <property type="entry name" value="Cwf19-like_C_dom-2"/>
</dbReference>
<evidence type="ECO:0000259" key="3">
    <source>
        <dbReference type="Pfam" id="PF04676"/>
    </source>
</evidence>
<dbReference type="OrthoDB" id="332135at2759"/>
<dbReference type="RefSeq" id="XP_026193266.1">
    <property type="nucleotide sequence ID" value="XM_026337481.1"/>
</dbReference>
<protein>
    <submittedName>
        <fullName evidence="5">CWF19-like protein 2</fullName>
    </submittedName>
</protein>
<dbReference type="Pfam" id="PF04676">
    <property type="entry name" value="CwfJ_C_2"/>
    <property type="match status" value="1"/>
</dbReference>
<evidence type="ECO:0000256" key="1">
    <source>
        <dbReference type="ARBA" id="ARBA00006795"/>
    </source>
</evidence>
<organism evidence="4 5">
    <name type="scientific">Cyclospora cayetanensis</name>
    <dbReference type="NCBI Taxonomy" id="88456"/>
    <lineage>
        <taxon>Eukaryota</taxon>
        <taxon>Sar</taxon>
        <taxon>Alveolata</taxon>
        <taxon>Apicomplexa</taxon>
        <taxon>Conoidasida</taxon>
        <taxon>Coccidia</taxon>
        <taxon>Eucoccidiorida</taxon>
        <taxon>Eimeriorina</taxon>
        <taxon>Eimeriidae</taxon>
        <taxon>Cyclospora</taxon>
    </lineage>
</organism>
<dbReference type="InterPro" id="IPR040194">
    <property type="entry name" value="Cwf19-like"/>
</dbReference>
<proteinExistence type="inferred from homology"/>
<evidence type="ECO:0000313" key="4">
    <source>
        <dbReference type="Proteomes" id="UP000515125"/>
    </source>
</evidence>
<reference evidence="5" key="1">
    <citation type="submission" date="2025-08" db="UniProtKB">
        <authorList>
            <consortium name="RefSeq"/>
        </authorList>
    </citation>
    <scope>IDENTIFICATION</scope>
</reference>
<comment type="similarity">
    <text evidence="1">Belongs to the CWF19 family.</text>
</comment>
<feature type="region of interest" description="Disordered" evidence="2">
    <location>
        <begin position="157"/>
        <end position="182"/>
    </location>
</feature>
<keyword evidence="4" id="KW-1185">Reference proteome</keyword>
<dbReference type="GO" id="GO:0071014">
    <property type="term" value="C:post-mRNA release spliceosomal complex"/>
    <property type="evidence" value="ECO:0007669"/>
    <property type="project" value="TreeGrafter"/>
</dbReference>
<dbReference type="PANTHER" id="PTHR12072">
    <property type="entry name" value="CWF19, CELL CYCLE CONTROL PROTEIN"/>
    <property type="match status" value="1"/>
</dbReference>